<evidence type="ECO:0000313" key="5">
    <source>
        <dbReference type="Proteomes" id="UP000091967"/>
    </source>
</evidence>
<dbReference type="InterPro" id="IPR052400">
    <property type="entry name" value="Zn2-C6_fungal_TF"/>
</dbReference>
<keyword evidence="5" id="KW-1185">Reference proteome</keyword>
<dbReference type="AlphaFoldDB" id="A0A1B8A4N3"/>
<gene>
    <name evidence="4" type="ORF">FPOA_13709</name>
</gene>
<dbReference type="CDD" id="cd00067">
    <property type="entry name" value="GAL4"/>
    <property type="match status" value="1"/>
</dbReference>
<dbReference type="Pfam" id="PF11951">
    <property type="entry name" value="Fungal_trans_2"/>
    <property type="match status" value="1"/>
</dbReference>
<dbReference type="GO" id="GO:0000981">
    <property type="term" value="F:DNA-binding transcription factor activity, RNA polymerase II-specific"/>
    <property type="evidence" value="ECO:0007669"/>
    <property type="project" value="InterPro"/>
</dbReference>
<dbReference type="InterPro" id="IPR001138">
    <property type="entry name" value="Zn2Cys6_DnaBD"/>
</dbReference>
<dbReference type="Gene3D" id="4.10.240.10">
    <property type="entry name" value="Zn(2)-C6 fungal-type DNA-binding domain"/>
    <property type="match status" value="1"/>
</dbReference>
<reference evidence="4 5" key="1">
    <citation type="submission" date="2016-06" db="EMBL/GenBank/DDBJ databases">
        <title>Living apart together: crosstalk between the core and supernumerary genomes in a fungal plant pathogen.</title>
        <authorList>
            <person name="Vanheule A."/>
            <person name="Audenaert K."/>
            <person name="Warris S."/>
            <person name="Van De Geest H."/>
            <person name="Schijlen E."/>
            <person name="Hofte M."/>
            <person name="De Saeger S."/>
            <person name="Haesaert G."/>
            <person name="Waalwijk C."/>
            <person name="Van Der Lee T."/>
        </authorList>
    </citation>
    <scope>NUCLEOTIDE SEQUENCE [LARGE SCALE GENOMIC DNA]</scope>
    <source>
        <strain evidence="4 5">2516</strain>
    </source>
</reference>
<dbReference type="PROSITE" id="PS00463">
    <property type="entry name" value="ZN2_CY6_FUNGAL_1"/>
    <property type="match status" value="1"/>
</dbReference>
<proteinExistence type="predicted"/>
<feature type="domain" description="Zn(2)-C6 fungal-type" evidence="3">
    <location>
        <begin position="29"/>
        <end position="59"/>
    </location>
</feature>
<dbReference type="Pfam" id="PF00172">
    <property type="entry name" value="Zn_clus"/>
    <property type="match status" value="1"/>
</dbReference>
<dbReference type="Proteomes" id="UP000091967">
    <property type="component" value="Unassembled WGS sequence"/>
</dbReference>
<keyword evidence="1" id="KW-0539">Nucleus</keyword>
<dbReference type="InterPro" id="IPR021858">
    <property type="entry name" value="Fun_TF"/>
</dbReference>
<dbReference type="OMA" id="WIRGWPE"/>
<organism evidence="4 5">
    <name type="scientific">Fusarium poae</name>
    <dbReference type="NCBI Taxonomy" id="36050"/>
    <lineage>
        <taxon>Eukaryota</taxon>
        <taxon>Fungi</taxon>
        <taxon>Dikarya</taxon>
        <taxon>Ascomycota</taxon>
        <taxon>Pezizomycotina</taxon>
        <taxon>Sordariomycetes</taxon>
        <taxon>Hypocreomycetidae</taxon>
        <taxon>Hypocreales</taxon>
        <taxon>Nectriaceae</taxon>
        <taxon>Fusarium</taxon>
    </lineage>
</organism>
<dbReference type="PANTHER" id="PTHR47657:SF7">
    <property type="entry name" value="STEROL REGULATORY ELEMENT-BINDING PROTEIN ECM22"/>
    <property type="match status" value="1"/>
</dbReference>
<evidence type="ECO:0000256" key="2">
    <source>
        <dbReference type="SAM" id="MobiDB-lite"/>
    </source>
</evidence>
<dbReference type="PANTHER" id="PTHR47657">
    <property type="entry name" value="STEROL REGULATORY ELEMENT-BINDING PROTEIN ECM22"/>
    <property type="match status" value="1"/>
</dbReference>
<feature type="compositionally biased region" description="Polar residues" evidence="2">
    <location>
        <begin position="1"/>
        <end position="14"/>
    </location>
</feature>
<dbReference type="InterPro" id="IPR036864">
    <property type="entry name" value="Zn2-C6_fun-type_DNA-bd_sf"/>
</dbReference>
<protein>
    <recommendedName>
        <fullName evidence="3">Zn(2)-C6 fungal-type domain-containing protein</fullName>
    </recommendedName>
</protein>
<sequence length="412" mass="46334">MSLSNNETSPSIPSTERAPRRHHRKSRNGCANCKSRRVKCDEQKPQCLNCARRELRCSFLPPDSSHAASPCGTLGSASSTPACDAILVAQVPSPSLPDAPQTLSPEPASEGLDIEDFSLLHHYTVFTSHTLAIVPGLDTFMRINLPRIAFSNNFLLHGTLAIAALHLSRFKRNASEANLYMMKALHHYGTALRTATSLMPSINSRNGPALYLFSMLSFSFTLGLRPKPGDFLLFGQQGIAQWLGQLQGMRSLLETQPELFQDDTLAPMFQLSVRSLAQPVSSTDHFPQLREQIQQAASGDPELVHYLKALDQLSQRFDSAFLSTSRVAQLSPQQVFVWVYQLDDEFVRLLQEEKPIPLVILSYFCILLNRLSSFWWIRGWPEHLLSEIHSSLDEEYKVWMRRPMEETGWIPG</sequence>
<evidence type="ECO:0000313" key="4">
    <source>
        <dbReference type="EMBL" id="OBS15438.1"/>
    </source>
</evidence>
<dbReference type="EMBL" id="LYXU01000156">
    <property type="protein sequence ID" value="OBS15438.1"/>
    <property type="molecule type" value="Genomic_DNA"/>
</dbReference>
<dbReference type="OrthoDB" id="416217at2759"/>
<dbReference type="SUPFAM" id="SSF57701">
    <property type="entry name" value="Zn2/Cys6 DNA-binding domain"/>
    <property type="match status" value="1"/>
</dbReference>
<dbReference type="GO" id="GO:0008270">
    <property type="term" value="F:zinc ion binding"/>
    <property type="evidence" value="ECO:0007669"/>
    <property type="project" value="InterPro"/>
</dbReference>
<dbReference type="SMART" id="SM00066">
    <property type="entry name" value="GAL4"/>
    <property type="match status" value="1"/>
</dbReference>
<comment type="caution">
    <text evidence="4">The sequence shown here is derived from an EMBL/GenBank/DDBJ whole genome shotgun (WGS) entry which is preliminary data.</text>
</comment>
<evidence type="ECO:0000259" key="3">
    <source>
        <dbReference type="PROSITE" id="PS50048"/>
    </source>
</evidence>
<dbReference type="PRINTS" id="PR00755">
    <property type="entry name" value="AFLATOXINBRP"/>
</dbReference>
<dbReference type="PROSITE" id="PS50048">
    <property type="entry name" value="ZN2_CY6_FUNGAL_2"/>
    <property type="match status" value="1"/>
</dbReference>
<dbReference type="STRING" id="36050.A0A1B8A4N3"/>
<name>A0A1B8A4N3_FUSPO</name>
<evidence type="ECO:0000256" key="1">
    <source>
        <dbReference type="ARBA" id="ARBA00023242"/>
    </source>
</evidence>
<feature type="region of interest" description="Disordered" evidence="2">
    <location>
        <begin position="1"/>
        <end position="30"/>
    </location>
</feature>
<accession>A0A1B8A4N3</accession>